<evidence type="ECO:0000313" key="1">
    <source>
        <dbReference type="EMBL" id="KAF5183289.1"/>
    </source>
</evidence>
<reference evidence="1 2" key="1">
    <citation type="submission" date="2020-06" db="EMBL/GenBank/DDBJ databases">
        <title>Transcriptomic and genomic resources for Thalictrum thalictroides and T. hernandezii: Facilitating candidate gene discovery in an emerging model plant lineage.</title>
        <authorList>
            <person name="Arias T."/>
            <person name="Riano-Pachon D.M."/>
            <person name="Di Stilio V.S."/>
        </authorList>
    </citation>
    <scope>NUCLEOTIDE SEQUENCE [LARGE SCALE GENOMIC DNA]</scope>
    <source>
        <strain evidence="2">cv. WT478/WT964</strain>
        <tissue evidence="1">Leaves</tissue>
    </source>
</reference>
<name>A0A7J6VDX0_THATH</name>
<dbReference type="Proteomes" id="UP000554482">
    <property type="component" value="Unassembled WGS sequence"/>
</dbReference>
<accession>A0A7J6VDX0</accession>
<dbReference type="AlphaFoldDB" id="A0A7J6VDX0"/>
<organism evidence="1 2">
    <name type="scientific">Thalictrum thalictroides</name>
    <name type="common">Rue-anemone</name>
    <name type="synonym">Anemone thalictroides</name>
    <dbReference type="NCBI Taxonomy" id="46969"/>
    <lineage>
        <taxon>Eukaryota</taxon>
        <taxon>Viridiplantae</taxon>
        <taxon>Streptophyta</taxon>
        <taxon>Embryophyta</taxon>
        <taxon>Tracheophyta</taxon>
        <taxon>Spermatophyta</taxon>
        <taxon>Magnoliopsida</taxon>
        <taxon>Ranunculales</taxon>
        <taxon>Ranunculaceae</taxon>
        <taxon>Thalictroideae</taxon>
        <taxon>Thalictrum</taxon>
    </lineage>
</organism>
<keyword evidence="2" id="KW-1185">Reference proteome</keyword>
<gene>
    <name evidence="1" type="ORF">FRX31_027126</name>
</gene>
<dbReference type="EMBL" id="JABWDY010033647">
    <property type="protein sequence ID" value="KAF5183289.1"/>
    <property type="molecule type" value="Genomic_DNA"/>
</dbReference>
<evidence type="ECO:0000313" key="2">
    <source>
        <dbReference type="Proteomes" id="UP000554482"/>
    </source>
</evidence>
<protein>
    <submittedName>
        <fullName evidence="1">Uncharacterized protein</fullName>
    </submittedName>
</protein>
<proteinExistence type="predicted"/>
<sequence>MQEQLTLVALLERQPLSAVYPWSWAINPPLLFSSMYKHKAQHGRSHGSLVPKLCKVLRKLYVP</sequence>
<comment type="caution">
    <text evidence="1">The sequence shown here is derived from an EMBL/GenBank/DDBJ whole genome shotgun (WGS) entry which is preliminary data.</text>
</comment>